<dbReference type="OrthoDB" id="6260732at2759"/>
<keyword evidence="8" id="KW-1185">Reference proteome</keyword>
<dbReference type="Gramene" id="TraesCS5D02G419100.1">
    <property type="protein sequence ID" value="TraesCS5D02G419100.1"/>
    <property type="gene ID" value="TraesCS5D02G419100"/>
</dbReference>
<dbReference type="Pfam" id="PF25782">
    <property type="entry name" value="TPR_CAND1"/>
    <property type="match status" value="1"/>
</dbReference>
<accession>A0A3B6N005</accession>
<proteinExistence type="inferred from homology"/>
<feature type="domain" description="TATA-binding protein interacting (TIP20)" evidence="6">
    <location>
        <begin position="913"/>
        <end position="1059"/>
    </location>
</feature>
<dbReference type="SMR" id="A0A3B6N005"/>
<dbReference type="InterPro" id="IPR039852">
    <property type="entry name" value="CAND1/CAND2"/>
</dbReference>
<dbReference type="SUPFAM" id="SSF48371">
    <property type="entry name" value="ARM repeat"/>
    <property type="match status" value="1"/>
</dbReference>
<reference evidence="7" key="2">
    <citation type="submission" date="2018-10" db="UniProtKB">
        <authorList>
            <consortium name="EnsemblPlants"/>
        </authorList>
    </citation>
    <scope>IDENTIFICATION</scope>
</reference>
<dbReference type="STRING" id="4565.A0A3B6N005"/>
<dbReference type="EnsemblPlants" id="TraesCS5D02G419100.1">
    <property type="protein sequence ID" value="TraesCS5D02G419100.1"/>
    <property type="gene ID" value="TraesCS5D02G419100"/>
</dbReference>
<dbReference type="Gene3D" id="1.25.10.10">
    <property type="entry name" value="Leucine-rich Repeat Variant"/>
    <property type="match status" value="1"/>
</dbReference>
<dbReference type="Pfam" id="PF08623">
    <property type="entry name" value="TIP120"/>
    <property type="match status" value="1"/>
</dbReference>
<dbReference type="AlphaFoldDB" id="A0A3B6N005"/>
<dbReference type="InterPro" id="IPR013932">
    <property type="entry name" value="TATA-bd_TIP120"/>
</dbReference>
<evidence type="ECO:0000256" key="5">
    <source>
        <dbReference type="ARBA" id="ARBA00042178"/>
    </source>
</evidence>
<evidence type="ECO:0000259" key="6">
    <source>
        <dbReference type="Pfam" id="PF08623"/>
    </source>
</evidence>
<keyword evidence="2" id="KW-0677">Repeat</keyword>
<dbReference type="Proteomes" id="UP000019116">
    <property type="component" value="Chromosome 5D"/>
</dbReference>
<evidence type="ECO:0000256" key="3">
    <source>
        <dbReference type="ARBA" id="ARBA00022786"/>
    </source>
</evidence>
<evidence type="ECO:0000313" key="7">
    <source>
        <dbReference type="EnsemblPlants" id="TraesCS5D02G419100.1"/>
    </source>
</evidence>
<reference evidence="7" key="1">
    <citation type="submission" date="2018-08" db="EMBL/GenBank/DDBJ databases">
        <authorList>
            <person name="Rossello M."/>
        </authorList>
    </citation>
    <scope>NUCLEOTIDE SEQUENCE [LARGE SCALE GENOMIC DNA]</scope>
    <source>
        <strain evidence="7">cv. Chinese Spring</strain>
    </source>
</reference>
<dbReference type="Gramene" id="TraesCLE_scaffold_146283_01G000100.1">
    <property type="protein sequence ID" value="TraesCLE_scaffold_146283_01G000100.1"/>
    <property type="gene ID" value="TraesCLE_scaffold_146283_01G000100"/>
</dbReference>
<comment type="similarity">
    <text evidence="1">Belongs to the CAND family.</text>
</comment>
<organism evidence="7">
    <name type="scientific">Triticum aestivum</name>
    <name type="common">Wheat</name>
    <dbReference type="NCBI Taxonomy" id="4565"/>
    <lineage>
        <taxon>Eukaryota</taxon>
        <taxon>Viridiplantae</taxon>
        <taxon>Streptophyta</taxon>
        <taxon>Embryophyta</taxon>
        <taxon>Tracheophyta</taxon>
        <taxon>Spermatophyta</taxon>
        <taxon>Magnoliopsida</taxon>
        <taxon>Liliopsida</taxon>
        <taxon>Poales</taxon>
        <taxon>Poaceae</taxon>
        <taxon>BOP clade</taxon>
        <taxon>Pooideae</taxon>
        <taxon>Triticodae</taxon>
        <taxon>Triticeae</taxon>
        <taxon>Triticinae</taxon>
        <taxon>Triticum</taxon>
    </lineage>
</organism>
<dbReference type="Gramene" id="TraesROB_scaffold_140368_01G000100.1">
    <property type="protein sequence ID" value="TraesROB_scaffold_140368_01G000100.1"/>
    <property type="gene ID" value="TraesROB_scaffold_140368_01G000100"/>
</dbReference>
<name>A0A3B6N005_WHEAT</name>
<evidence type="ECO:0000256" key="2">
    <source>
        <dbReference type="ARBA" id="ARBA00022737"/>
    </source>
</evidence>
<evidence type="ECO:0000256" key="1">
    <source>
        <dbReference type="ARBA" id="ARBA00007657"/>
    </source>
</evidence>
<dbReference type="PANTHER" id="PTHR12696">
    <property type="entry name" value="TIP120"/>
    <property type="match status" value="1"/>
</dbReference>
<dbReference type="GO" id="GO:0010265">
    <property type="term" value="P:SCF complex assembly"/>
    <property type="evidence" value="ECO:0000318"/>
    <property type="project" value="GO_Central"/>
</dbReference>
<dbReference type="InterPro" id="IPR011989">
    <property type="entry name" value="ARM-like"/>
</dbReference>
<dbReference type="GO" id="GO:0016567">
    <property type="term" value="P:protein ubiquitination"/>
    <property type="evidence" value="ECO:0000318"/>
    <property type="project" value="GO_Central"/>
</dbReference>
<dbReference type="InterPro" id="IPR016024">
    <property type="entry name" value="ARM-type_fold"/>
</dbReference>
<dbReference type="OMA" id="SNPLPMF"/>
<keyword evidence="3" id="KW-0833">Ubl conjugation pathway</keyword>
<sequence>MTETEMSRLLYALDVTKTAAIRAGLAGTPPGLQHQVFVGDALDRSGNVITKDHAYMLTALLSQLSSTEASVRKKAVSCIASLAPCLSDDLLAKATLEAVQLLKKRRQKSEITRTNIQMIDALSFSVGYRFGPYLAEAVPLLISYCTSASENDEELCACSLQALESIMLRCPRDISPYYEGILNLALEYVSYDPNITDSMKEDAHSEVQDDESASEYNADKNASWKVRRASAKCLSAIIVSCPQMLFKMYQEACPKLIDRFREREENVKMDIFNTFIELLRQTGNVTKGQGDIDESSPRWLLKQEVPKVVKSIDSQLYERSIKTKVGAFSVLKELVVLLPDCLADHLGSLVPWIEMYLNDKSYTSSLKIEALAFTRILMASHSPSVFHPYIQILCDAIVSAIGDIYYKVTADALRRAGSYSGFSVQILRPYISPIYEAIWARLPNQDQEVSECFVSCMSLVIATFGDGLQRELPSCLSLLVDRMGYEITRLTAVKAFAVLANSPLRIDLSCVLDRVVSDLATFLRKDSRALRQATTGTLNSLVVTYGDQIGLSSYETIIAELSILISDIDLHMSVLVLELCRTIMVDRSSFQNVGLAVRHKVLPQALILIRSALLQGRALEALQKFFTALVQSANTTFETLLDSLISTAKQSQLGGLAKQALSSIAQCVAVLCLAAGDQKCALTIEMLEGILNDDSSTDTAKQHIALLCLGEIGRRKDLSNHVQIENTVIESFQSPFEEIKSAASYALRNIAVGNLSKYLPFILDQIDNQQKNPYLLLHSLKEVIAWQSVDHTGQDELQDSNIVKILALLFNHCKSEDEGVQDVVAECLGKIALIEPNKLIPVLKECTSSPAANTRATVAIAIKYSIVERPGKIDAIMYSEISTFLMLIKDSDMHVRRAAILALSTAAHNKPNLIKGLVPELLPLLYDQTVVKQELVRTVDLGPFEHVVDDGLELRKAAFECVDTLLDSCLDQVNPSSFIVPFLLSGLGDHYDVKMPCHLILSKLADKCPYAVLAVLDSLVEPLEETIGDKPTGDAVKREIDRNEDVIHSALQAIAALSRIR</sequence>
<dbReference type="Gramene" id="TraesWEE_scaffold_123496_01G000100.1">
    <property type="protein sequence ID" value="TraesWEE_scaffold_123496_01G000100.1"/>
    <property type="gene ID" value="TraesWEE_scaffold_123496_01G000100"/>
</dbReference>
<protein>
    <recommendedName>
        <fullName evidence="4">Cullin-associated NEDD8-dissociated protein 1</fullName>
    </recommendedName>
    <alternativeName>
        <fullName evidence="5">Cullin-associated and neddylation-dissociated protein 1</fullName>
    </alternativeName>
</protein>
<dbReference type="FunFam" id="1.25.10.10:FF:000242">
    <property type="entry name" value="Cullin-associated NEDD8-dissociated protein 1"/>
    <property type="match status" value="1"/>
</dbReference>
<dbReference type="Gramene" id="TraesCAD_scaffold_132492_01G000100.1">
    <property type="protein sequence ID" value="TraesCAD_scaffold_132492_01G000100.1"/>
    <property type="gene ID" value="TraesCAD_scaffold_132492_01G000100"/>
</dbReference>
<evidence type="ECO:0000256" key="4">
    <source>
        <dbReference type="ARBA" id="ARBA00040131"/>
    </source>
</evidence>
<evidence type="ECO:0000313" key="8">
    <source>
        <dbReference type="Proteomes" id="UP000019116"/>
    </source>
</evidence>